<organism evidence="1 2">
    <name type="scientific">Strigamia maritima</name>
    <name type="common">European centipede</name>
    <name type="synonym">Geophilus maritimus</name>
    <dbReference type="NCBI Taxonomy" id="126957"/>
    <lineage>
        <taxon>Eukaryota</taxon>
        <taxon>Metazoa</taxon>
        <taxon>Ecdysozoa</taxon>
        <taxon>Arthropoda</taxon>
        <taxon>Myriapoda</taxon>
        <taxon>Chilopoda</taxon>
        <taxon>Pleurostigmophora</taxon>
        <taxon>Geophilomorpha</taxon>
        <taxon>Linotaeniidae</taxon>
        <taxon>Strigamia</taxon>
    </lineage>
</organism>
<reference evidence="1" key="2">
    <citation type="submission" date="2015-02" db="UniProtKB">
        <authorList>
            <consortium name="EnsemblMetazoa"/>
        </authorList>
    </citation>
    <scope>IDENTIFICATION</scope>
</reference>
<dbReference type="Pfam" id="PF15668">
    <property type="entry name" value="DUF4663"/>
    <property type="match status" value="1"/>
</dbReference>
<dbReference type="HOGENOM" id="CLU_1017719_0_0_1"/>
<evidence type="ECO:0000313" key="1">
    <source>
        <dbReference type="EnsemblMetazoa" id="SMAR008121-PA"/>
    </source>
</evidence>
<keyword evidence="2" id="KW-1185">Reference proteome</keyword>
<accession>T1J3F6</accession>
<evidence type="ECO:0000313" key="2">
    <source>
        <dbReference type="Proteomes" id="UP000014500"/>
    </source>
</evidence>
<protein>
    <submittedName>
        <fullName evidence="1">Uncharacterized protein</fullName>
    </submittedName>
</protein>
<dbReference type="EMBL" id="JH431826">
    <property type="status" value="NOT_ANNOTATED_CDS"/>
    <property type="molecule type" value="Genomic_DNA"/>
</dbReference>
<reference evidence="2" key="1">
    <citation type="submission" date="2011-05" db="EMBL/GenBank/DDBJ databases">
        <authorList>
            <person name="Richards S.R."/>
            <person name="Qu J."/>
            <person name="Jiang H."/>
            <person name="Jhangiani S.N."/>
            <person name="Agravi P."/>
            <person name="Goodspeed R."/>
            <person name="Gross S."/>
            <person name="Mandapat C."/>
            <person name="Jackson L."/>
            <person name="Mathew T."/>
            <person name="Pu L."/>
            <person name="Thornton R."/>
            <person name="Saada N."/>
            <person name="Wilczek-Boney K.B."/>
            <person name="Lee S."/>
            <person name="Kovar C."/>
            <person name="Wu Y."/>
            <person name="Scherer S.E."/>
            <person name="Worley K.C."/>
            <person name="Muzny D.M."/>
            <person name="Gibbs R."/>
        </authorList>
    </citation>
    <scope>NUCLEOTIDE SEQUENCE</scope>
    <source>
        <strain evidence="2">Brora</strain>
    </source>
</reference>
<proteinExistence type="predicted"/>
<dbReference type="AlphaFoldDB" id="T1J3F6"/>
<dbReference type="PANTHER" id="PTHR36872">
    <property type="entry name" value="GENE 5901-RELATED"/>
    <property type="match status" value="1"/>
</dbReference>
<dbReference type="EnsemblMetazoa" id="SMAR008121-RA">
    <property type="protein sequence ID" value="SMAR008121-PA"/>
    <property type="gene ID" value="SMAR008121"/>
</dbReference>
<name>T1J3F6_STRMM</name>
<dbReference type="PANTHER" id="PTHR36872:SF1">
    <property type="entry name" value="GENE 5901-RELATED"/>
    <property type="match status" value="1"/>
</dbReference>
<dbReference type="PhylomeDB" id="T1J3F6"/>
<sequence length="274" mass="31502">MQRNSNFLKVVNGDPTISWDVIREDVGEQLFGNKYSTIPILNEAKAFDILCVYKKVIGESTTTCTKCFQSSTYQIIGFLRDLLLVPQCNRKRLLDIAPRDVVSKIAPVYQFSHQEIKDGLLKEVILRVFSVYHQQSRVERILSEEIYLDTSIASLRDLKTVYILSDVYFCRRFYLYTRIGCREIIHNQANERIPLGFRSAKFKLGPAGSLNFKKVCKYHQKWISSGVRVEVTNTPLLPVTSHQSRIVSRTNVVGAFGHRKPNSIFRKLSLKTMS</sequence>
<dbReference type="Proteomes" id="UP000014500">
    <property type="component" value="Unassembled WGS sequence"/>
</dbReference>
<dbReference type="InterPro" id="IPR031366">
    <property type="entry name" value="DUF4663"/>
</dbReference>